<proteinExistence type="predicted"/>
<name>A0A8G2FXY5_PICTO</name>
<evidence type="ECO:0000259" key="1">
    <source>
        <dbReference type="Pfam" id="PF02514"/>
    </source>
</evidence>
<reference evidence="2 3" key="1">
    <citation type="submission" date="2017-04" db="EMBL/GenBank/DDBJ databases">
        <authorList>
            <person name="Varghese N."/>
            <person name="Submissions S."/>
        </authorList>
    </citation>
    <scope>NUCLEOTIDE SEQUENCE [LARGE SCALE GENOMIC DNA]</scope>
    <source>
        <strain evidence="2 3">DSM 9789</strain>
    </source>
</reference>
<dbReference type="InterPro" id="IPR003672">
    <property type="entry name" value="CobN/Mg_chltase"/>
</dbReference>
<evidence type="ECO:0000313" key="2">
    <source>
        <dbReference type="EMBL" id="SMD31552.1"/>
    </source>
</evidence>
<gene>
    <name evidence="2" type="ORF">SAMN02745355_1502</name>
</gene>
<organism evidence="2 3">
    <name type="scientific">Picrophilus torridus (strain ATCC 700027 / DSM 9790 / JCM 10055 / NBRC 100828 / KAW 2/3)</name>
    <dbReference type="NCBI Taxonomy" id="1122961"/>
    <lineage>
        <taxon>Archaea</taxon>
        <taxon>Methanobacteriati</taxon>
        <taxon>Thermoplasmatota</taxon>
        <taxon>Thermoplasmata</taxon>
        <taxon>Thermoplasmatales</taxon>
        <taxon>Picrophilaceae</taxon>
        <taxon>Picrophilus</taxon>
    </lineage>
</organism>
<feature type="domain" description="CobN/magnesium chelatase" evidence="1">
    <location>
        <begin position="103"/>
        <end position="681"/>
    </location>
</feature>
<feature type="domain" description="CobN/magnesium chelatase" evidence="1">
    <location>
        <begin position="694"/>
        <end position="1109"/>
    </location>
</feature>
<sequence length="1125" mass="128042">MKLAVLIGWNGSIIGSFIRAARETNIDLKIKYPRLDPVDDDFINFINESDAVFIHHFSGESIYSDILSKIENIISKKDLVIAIDPVLSRYSKMDPGVQSKISDYYFYGGYENIKNMLLYIKNLIEPCDYEEPKKLPFSGIYNESTGNNYKGSVGILFYRTAWADNDTMIVDALIKSLEDHNLKAIPVFTNGFGDKTRNIESAEECIKKYFLNKVDAVINMLSFSLIKENDKKTLIKMNVPVFQALIYYYKTPEEWLDSSGLDVVSTIMSAMIPEMDGTIEPIIIGAIERVSESGAVYRKLVPLNDQIIYMVKRIENWINLRRLKNNDKKIAIILHSGSSFKDLEANIGTATGLDTLESVVNILKILKNNGYDVSVPENGGALVREIMSKKAIPEGKWTSIDDIINGNSFYKLSIDEFNNYFNSLPEYSRKKIIGRWGILNDKRDYMVMDGNFIIPGLLYKNVFIGVQPKRITYSDDVNSIRSIHDSETPVTYYWLAFYYYIGHVFKANAIIHVGTHGTLEFTPGKGLGLSGSCFPEISIGTMPHIYLYSTNVPGEGIIAKRRSYAVLLDYITPPTAYGDIPDDVRKLEDLIDDFEESEKSENKNRSGMIIKKIEETCKNLGLDIRFDDPGKATHEIEHRLNLFKDSITSKGLYTFASSIDDNDLIEYVSTARRFEVDPETERKKIINYLNGLENIEEADKKIIENLRISGINEERNLLMALSGNYIETGPSGSLARGRYDVIPSGRNFYAVDPFKIPTRSSFEIGRILAEKLIKNELEKNKRYPETLGFILWSTDIYRSDGELVSQILYTLGLEPVWQEGTNKIKDVVPVPIERLGRPRIDVVIQASGIVRDNLFNVIELIDTGINKIAALNEGDDVNYIKKHYRELNHLNRIFSSKPGSYGSGVSNAVESSSWKSENDLADVFIEWMGYSYGRNNFGTEAKGNLISISSKIESIVHKREIDEIDIMDDSCNYSYAGGFFLASKKAGANPNLMFEDTFNPSRPRVRTMGEEIERTVVMKLLNDDWISSQKKFGYRGATEMLKKIEHLYGWAATTKMVNDRIFDRIADKFSLNNEMKNWFKNENPWAYNEITSRLIEANKRGIWNTDNERIKALEESYIEMEGETE</sequence>
<dbReference type="CDD" id="cd10150">
    <property type="entry name" value="CobN_like"/>
    <property type="match status" value="1"/>
</dbReference>
<evidence type="ECO:0000313" key="3">
    <source>
        <dbReference type="Proteomes" id="UP000192315"/>
    </source>
</evidence>
<dbReference type="RefSeq" id="WP_084273223.1">
    <property type="nucleotide sequence ID" value="NZ_FWYE01000004.1"/>
</dbReference>
<dbReference type="EMBL" id="FWYE01000004">
    <property type="protein sequence ID" value="SMD31552.1"/>
    <property type="molecule type" value="Genomic_DNA"/>
</dbReference>
<keyword evidence="3" id="KW-1185">Reference proteome</keyword>
<dbReference type="AlphaFoldDB" id="A0A8G2FXY5"/>
<dbReference type="Proteomes" id="UP000192315">
    <property type="component" value="Unassembled WGS sequence"/>
</dbReference>
<accession>A0A8G2FXY5</accession>
<dbReference type="PANTHER" id="PTHR44119:SF7">
    <property type="entry name" value="MAGNESIUM CHELATASE SUBUNIT"/>
    <property type="match status" value="1"/>
</dbReference>
<comment type="caution">
    <text evidence="2">The sequence shown here is derived from an EMBL/GenBank/DDBJ whole genome shotgun (WGS) entry which is preliminary data.</text>
</comment>
<dbReference type="Pfam" id="PF02514">
    <property type="entry name" value="CobN-Mg_chel"/>
    <property type="match status" value="2"/>
</dbReference>
<dbReference type="PANTHER" id="PTHR44119">
    <property type="entry name" value="MAGNESIUM-CHELATASE SUBUNIT CHLH, CHLOROPLASTIC"/>
    <property type="match status" value="1"/>
</dbReference>
<protein>
    <submittedName>
        <fullName evidence="2">Cobaltochelatase CobN subunit</fullName>
    </submittedName>
</protein>